<name>A0A9X2K8B3_9ACTN</name>
<organism evidence="2 3">
    <name type="scientific">Nonomuraea thailandensis</name>
    <dbReference type="NCBI Taxonomy" id="1188745"/>
    <lineage>
        <taxon>Bacteria</taxon>
        <taxon>Bacillati</taxon>
        <taxon>Actinomycetota</taxon>
        <taxon>Actinomycetes</taxon>
        <taxon>Streptosporangiales</taxon>
        <taxon>Streptosporangiaceae</taxon>
        <taxon>Nonomuraea</taxon>
    </lineage>
</organism>
<feature type="compositionally biased region" description="Polar residues" evidence="1">
    <location>
        <begin position="1"/>
        <end position="13"/>
    </location>
</feature>
<dbReference type="Proteomes" id="UP001139648">
    <property type="component" value="Unassembled WGS sequence"/>
</dbReference>
<gene>
    <name evidence="2" type="ORF">HD597_010374</name>
</gene>
<proteinExistence type="predicted"/>
<dbReference type="AlphaFoldDB" id="A0A9X2K8B3"/>
<comment type="caution">
    <text evidence="2">The sequence shown here is derived from an EMBL/GenBank/DDBJ whole genome shotgun (WGS) entry which is preliminary data.</text>
</comment>
<evidence type="ECO:0000313" key="3">
    <source>
        <dbReference type="Proteomes" id="UP001139648"/>
    </source>
</evidence>
<reference evidence="2" key="1">
    <citation type="submission" date="2022-06" db="EMBL/GenBank/DDBJ databases">
        <title>Sequencing the genomes of 1000 actinobacteria strains.</title>
        <authorList>
            <person name="Klenk H.-P."/>
        </authorList>
    </citation>
    <scope>NUCLEOTIDE SEQUENCE</scope>
    <source>
        <strain evidence="2">DSM 46694</strain>
    </source>
</reference>
<accession>A0A9X2K8B3</accession>
<dbReference type="EMBL" id="JAMZEB010000002">
    <property type="protein sequence ID" value="MCP2363354.1"/>
    <property type="molecule type" value="Genomic_DNA"/>
</dbReference>
<feature type="region of interest" description="Disordered" evidence="1">
    <location>
        <begin position="1"/>
        <end position="71"/>
    </location>
</feature>
<dbReference type="RefSeq" id="WP_253754865.1">
    <property type="nucleotide sequence ID" value="NZ_BAABKA010000023.1"/>
</dbReference>
<keyword evidence="3" id="KW-1185">Reference proteome</keyword>
<evidence type="ECO:0000256" key="1">
    <source>
        <dbReference type="SAM" id="MobiDB-lite"/>
    </source>
</evidence>
<evidence type="ECO:0000313" key="2">
    <source>
        <dbReference type="EMBL" id="MCP2363354.1"/>
    </source>
</evidence>
<protein>
    <submittedName>
        <fullName evidence="2">Uncharacterized protein</fullName>
    </submittedName>
</protein>
<sequence length="71" mass="7615">MELVQDNNSSALSVWNDKNHMDWRGGDVSSQTSTIASLPRSGTARLRRHDHDPAATSGRAAALNDPSGDLV</sequence>